<gene>
    <name evidence="2" type="ORF">I0D00_06640</name>
</gene>
<keyword evidence="3" id="KW-1185">Reference proteome</keyword>
<dbReference type="Proteomes" id="UP001196601">
    <property type="component" value="Unassembled WGS sequence"/>
</dbReference>
<evidence type="ECO:0000259" key="1">
    <source>
        <dbReference type="Pfam" id="PF14534"/>
    </source>
</evidence>
<dbReference type="NCBIfam" id="TIGR02246">
    <property type="entry name" value="SgcJ/EcaC family oxidoreductase"/>
    <property type="match status" value="1"/>
</dbReference>
<dbReference type="EMBL" id="JADPMV010000001">
    <property type="protein sequence ID" value="MBS7661622.1"/>
    <property type="molecule type" value="Genomic_DNA"/>
</dbReference>
<dbReference type="InterPro" id="IPR027843">
    <property type="entry name" value="DUF4440"/>
</dbReference>
<dbReference type="RefSeq" id="WP_213638950.1">
    <property type="nucleotide sequence ID" value="NZ_JADPMV010000001.1"/>
</dbReference>
<organism evidence="2 3">
    <name type="scientific">Pseudomonas lalucatii</name>
    <dbReference type="NCBI Taxonomy" id="1424203"/>
    <lineage>
        <taxon>Bacteria</taxon>
        <taxon>Pseudomonadati</taxon>
        <taxon>Pseudomonadota</taxon>
        <taxon>Gammaproteobacteria</taxon>
        <taxon>Pseudomonadales</taxon>
        <taxon>Pseudomonadaceae</taxon>
        <taxon>Pseudomonas</taxon>
    </lineage>
</organism>
<dbReference type="InterPro" id="IPR032710">
    <property type="entry name" value="NTF2-like_dom_sf"/>
</dbReference>
<feature type="domain" description="DUF4440" evidence="1">
    <location>
        <begin position="37"/>
        <end position="147"/>
    </location>
</feature>
<dbReference type="InterPro" id="IPR011944">
    <property type="entry name" value="Steroid_delta5-4_isomerase"/>
</dbReference>
<reference evidence="2 3" key="1">
    <citation type="journal article" date="2021" name="Syst. Appl. Microbiol.">
        <title>Pseudomonas lalucatii sp. nov. isolated from Vallgornera, a karstic cave in Mallorca, Western Mediterranean.</title>
        <authorList>
            <person name="Busquets A."/>
            <person name="Mulet M."/>
            <person name="Gomila M."/>
            <person name="Garcia-Valdes E."/>
        </authorList>
    </citation>
    <scope>NUCLEOTIDE SEQUENCE [LARGE SCALE GENOMIC DNA]</scope>
    <source>
        <strain evidence="2 3">R1b54</strain>
    </source>
</reference>
<name>A0ABS5PYN6_9PSED</name>
<dbReference type="Pfam" id="PF14534">
    <property type="entry name" value="DUF4440"/>
    <property type="match status" value="1"/>
</dbReference>
<evidence type="ECO:0000313" key="2">
    <source>
        <dbReference type="EMBL" id="MBS7661622.1"/>
    </source>
</evidence>
<comment type="caution">
    <text evidence="2">The sequence shown here is derived from an EMBL/GenBank/DDBJ whole genome shotgun (WGS) entry which is preliminary data.</text>
</comment>
<accession>A0ABS5PYN6</accession>
<proteinExistence type="predicted"/>
<evidence type="ECO:0000313" key="3">
    <source>
        <dbReference type="Proteomes" id="UP001196601"/>
    </source>
</evidence>
<dbReference type="SUPFAM" id="SSF54427">
    <property type="entry name" value="NTF2-like"/>
    <property type="match status" value="1"/>
</dbReference>
<protein>
    <submittedName>
        <fullName evidence="2">Nuclear transport factor 2 family protein</fullName>
    </submittedName>
</protein>
<dbReference type="Gene3D" id="3.10.450.50">
    <property type="match status" value="1"/>
</dbReference>
<sequence>MSSTHPYLWLQTEKGWSTGELRTSQQKDSNLTLISEIQAAENSLAEALASGDVHKFTALYTEDAQLTPNQAPTFSGRDEIAAFFESTLQQGIVAGSFQTLEVEGFGETAVEIGNYVLFAELAPGQRVEAGRGKYMVLWKRIGGRWLMHRDLFNNAATPG</sequence>